<reference evidence="1 2" key="2">
    <citation type="journal article" date="2022" name="Mol. Ecol. Resour.">
        <title>The genomes of chicory, endive, great burdock and yacon provide insights into Asteraceae paleo-polyploidization history and plant inulin production.</title>
        <authorList>
            <person name="Fan W."/>
            <person name="Wang S."/>
            <person name="Wang H."/>
            <person name="Wang A."/>
            <person name="Jiang F."/>
            <person name="Liu H."/>
            <person name="Zhao H."/>
            <person name="Xu D."/>
            <person name="Zhang Y."/>
        </authorList>
    </citation>
    <scope>NUCLEOTIDE SEQUENCE [LARGE SCALE GENOMIC DNA]</scope>
    <source>
        <strain evidence="2">cv. Punajuju</strain>
        <tissue evidence="1">Leaves</tissue>
    </source>
</reference>
<proteinExistence type="predicted"/>
<evidence type="ECO:0000313" key="1">
    <source>
        <dbReference type="EMBL" id="KAI3781540.1"/>
    </source>
</evidence>
<dbReference type="Proteomes" id="UP001055811">
    <property type="component" value="Linkage Group LG02"/>
</dbReference>
<comment type="caution">
    <text evidence="1">The sequence shown here is derived from an EMBL/GenBank/DDBJ whole genome shotgun (WGS) entry which is preliminary data.</text>
</comment>
<keyword evidence="2" id="KW-1185">Reference proteome</keyword>
<name>A0ACB9GEP4_CICIN</name>
<protein>
    <submittedName>
        <fullName evidence="1">Uncharacterized protein</fullName>
    </submittedName>
</protein>
<accession>A0ACB9GEP4</accession>
<sequence>MRDTSQVAIGRQKTKKMDPVESTAELHSAARLRSHFMHVLRSRRSPEVPLEVLPAKPVLEPLYQGPAVVFEQGTAAVLATLEPLFLYQRTAALKSSEVEIPKPDIPNLIELLDVQNLYLTAEAIKSSPKAEILNLEEILIEEKFYLTTEEGDQGRLPVVILSMKEHKHSKRPAVVFLHPSNTNKEFVRPLQESYASRGYITIAIDARYHGERAKDSNTYQDALVSSWKRGDTMPFIYDTVWDLVKLADYLTRRHDIDHSRIGIAGLSLGGMHAWFASFVDTRYSVVVPVIGVQDFRWAIDNDKWQARVESIKPVFEEARIDLGKDAIDKEVVEKVWDRIAPGLTSKFDSIHTVPLIAPRPLLILNGEIDPRCPIEGLNHTISRTRKAFEYAQRSDDFNVIIEDGIGHYLTDAMVKEGSDWFDKFLKP</sequence>
<gene>
    <name evidence="1" type="ORF">L2E82_11557</name>
</gene>
<evidence type="ECO:0000313" key="2">
    <source>
        <dbReference type="Proteomes" id="UP001055811"/>
    </source>
</evidence>
<organism evidence="1 2">
    <name type="scientific">Cichorium intybus</name>
    <name type="common">Chicory</name>
    <dbReference type="NCBI Taxonomy" id="13427"/>
    <lineage>
        <taxon>Eukaryota</taxon>
        <taxon>Viridiplantae</taxon>
        <taxon>Streptophyta</taxon>
        <taxon>Embryophyta</taxon>
        <taxon>Tracheophyta</taxon>
        <taxon>Spermatophyta</taxon>
        <taxon>Magnoliopsida</taxon>
        <taxon>eudicotyledons</taxon>
        <taxon>Gunneridae</taxon>
        <taxon>Pentapetalae</taxon>
        <taxon>asterids</taxon>
        <taxon>campanulids</taxon>
        <taxon>Asterales</taxon>
        <taxon>Asteraceae</taxon>
        <taxon>Cichorioideae</taxon>
        <taxon>Cichorieae</taxon>
        <taxon>Cichoriinae</taxon>
        <taxon>Cichorium</taxon>
    </lineage>
</organism>
<reference evidence="2" key="1">
    <citation type="journal article" date="2022" name="Mol. Ecol. Resour.">
        <title>The genomes of chicory, endive, great burdock and yacon provide insights into Asteraceae palaeo-polyploidization history and plant inulin production.</title>
        <authorList>
            <person name="Fan W."/>
            <person name="Wang S."/>
            <person name="Wang H."/>
            <person name="Wang A."/>
            <person name="Jiang F."/>
            <person name="Liu H."/>
            <person name="Zhao H."/>
            <person name="Xu D."/>
            <person name="Zhang Y."/>
        </authorList>
    </citation>
    <scope>NUCLEOTIDE SEQUENCE [LARGE SCALE GENOMIC DNA]</scope>
    <source>
        <strain evidence="2">cv. Punajuju</strain>
    </source>
</reference>
<dbReference type="EMBL" id="CM042010">
    <property type="protein sequence ID" value="KAI3781540.1"/>
    <property type="molecule type" value="Genomic_DNA"/>
</dbReference>